<dbReference type="PANTHER" id="PTHR42951">
    <property type="entry name" value="METALLO-BETA-LACTAMASE DOMAIN-CONTAINING"/>
    <property type="match status" value="1"/>
</dbReference>
<name>A0A1C6JZQ4_9FIRM</name>
<dbReference type="InterPro" id="IPR001279">
    <property type="entry name" value="Metallo-B-lactamas"/>
</dbReference>
<gene>
    <name evidence="2" type="ORF">SAMEA3545359_02463</name>
</gene>
<dbReference type="SUPFAM" id="SSF56281">
    <property type="entry name" value="Metallo-hydrolase/oxidoreductase"/>
    <property type="match status" value="1"/>
</dbReference>
<dbReference type="GO" id="GO:0016787">
    <property type="term" value="F:hydrolase activity"/>
    <property type="evidence" value="ECO:0007669"/>
    <property type="project" value="UniProtKB-KW"/>
</dbReference>
<dbReference type="AlphaFoldDB" id="A0A1C6JZQ4"/>
<reference evidence="2" key="1">
    <citation type="submission" date="2015-09" db="EMBL/GenBank/DDBJ databases">
        <authorList>
            <consortium name="Pathogen Informatics"/>
        </authorList>
    </citation>
    <scope>NUCLEOTIDE SEQUENCE</scope>
    <source>
        <strain evidence="2">2789STDY5834896</strain>
    </source>
</reference>
<dbReference type="InterPro" id="IPR050855">
    <property type="entry name" value="NDM-1-like"/>
</dbReference>
<dbReference type="SMART" id="SM00849">
    <property type="entry name" value="Lactamase_B"/>
    <property type="match status" value="1"/>
</dbReference>
<sequence length="254" mass="28298">MEHWFTTEAIDSETTAISEYRHWEQVHSYLLRGQRRALLIDSGLGVGDIGAVVRQLTALPVTVATTHVHWDHIGGHRHFCDFTVHRAEVDWLAKKFPIPLQVVRQNLTRGGQVFPAGFDSGAYQVFRGDPSRVLRHGDCFDLGGRQIQVLHTPGHSPGHLCFYEPARGYLFSGDLIYAGQLDAFYPSTDPEAFAQSVQRMAALPVKKLLPGHYTLDISPALISRVDAAFSQLRQKGRLRQGSGIFDGDGFSIHL</sequence>
<dbReference type="EMBL" id="FMHG01000002">
    <property type="protein sequence ID" value="SCJ87483.1"/>
    <property type="molecule type" value="Genomic_DNA"/>
</dbReference>
<dbReference type="PANTHER" id="PTHR42951:SF4">
    <property type="entry name" value="ACYL-COENZYME A THIOESTERASE MBLAC2"/>
    <property type="match status" value="1"/>
</dbReference>
<organism evidence="2">
    <name type="scientific">uncultured Anaerotruncus sp</name>
    <dbReference type="NCBI Taxonomy" id="905011"/>
    <lineage>
        <taxon>Bacteria</taxon>
        <taxon>Bacillati</taxon>
        <taxon>Bacillota</taxon>
        <taxon>Clostridia</taxon>
        <taxon>Eubacteriales</taxon>
        <taxon>Oscillospiraceae</taxon>
        <taxon>Anaerotruncus</taxon>
        <taxon>environmental samples</taxon>
    </lineage>
</organism>
<keyword evidence="2" id="KW-0378">Hydrolase</keyword>
<protein>
    <submittedName>
        <fullName evidence="2">Hydroxyacylglutathione hydrolase</fullName>
    </submittedName>
</protein>
<dbReference type="Gene3D" id="3.60.15.10">
    <property type="entry name" value="Ribonuclease Z/Hydroxyacylglutathione hydrolase-like"/>
    <property type="match status" value="1"/>
</dbReference>
<dbReference type="Pfam" id="PF00753">
    <property type="entry name" value="Lactamase_B"/>
    <property type="match status" value="1"/>
</dbReference>
<dbReference type="InterPro" id="IPR036866">
    <property type="entry name" value="RibonucZ/Hydroxyglut_hydro"/>
</dbReference>
<proteinExistence type="predicted"/>
<evidence type="ECO:0000313" key="2">
    <source>
        <dbReference type="EMBL" id="SCJ87483.1"/>
    </source>
</evidence>
<feature type="domain" description="Metallo-beta-lactamase" evidence="1">
    <location>
        <begin position="25"/>
        <end position="212"/>
    </location>
</feature>
<evidence type="ECO:0000259" key="1">
    <source>
        <dbReference type="SMART" id="SM00849"/>
    </source>
</evidence>
<accession>A0A1C6JZQ4</accession>